<dbReference type="SMART" id="SM00516">
    <property type="entry name" value="SEC14"/>
    <property type="match status" value="1"/>
</dbReference>
<evidence type="ECO:0000313" key="2">
    <source>
        <dbReference type="EMBL" id="TFY50949.1"/>
    </source>
</evidence>
<dbReference type="Gene3D" id="3.40.525.10">
    <property type="entry name" value="CRAL-TRIO lipid binding domain"/>
    <property type="match status" value="1"/>
</dbReference>
<evidence type="ECO:0000259" key="1">
    <source>
        <dbReference type="PROSITE" id="PS50191"/>
    </source>
</evidence>
<dbReference type="EMBL" id="SEKV01001322">
    <property type="protein sequence ID" value="TFY50949.1"/>
    <property type="molecule type" value="Genomic_DNA"/>
</dbReference>
<gene>
    <name evidence="2" type="ORF">EVJ58_g10818</name>
</gene>
<dbReference type="AlphaFoldDB" id="A0A4Y9XQY6"/>
<dbReference type="STRING" id="34475.A0A4Y9XQY6"/>
<dbReference type="Pfam" id="PF00650">
    <property type="entry name" value="CRAL_TRIO"/>
    <property type="match status" value="1"/>
</dbReference>
<dbReference type="SUPFAM" id="SSF52087">
    <property type="entry name" value="CRAL/TRIO domain"/>
    <property type="match status" value="1"/>
</dbReference>
<dbReference type="PROSITE" id="PS50191">
    <property type="entry name" value="CRAL_TRIO"/>
    <property type="match status" value="1"/>
</dbReference>
<dbReference type="InterPro" id="IPR011074">
    <property type="entry name" value="CRAL/TRIO_N_dom"/>
</dbReference>
<dbReference type="SMART" id="SM01100">
    <property type="entry name" value="CRAL_TRIO_N"/>
    <property type="match status" value="1"/>
</dbReference>
<dbReference type="InterPro" id="IPR036865">
    <property type="entry name" value="CRAL-TRIO_dom_sf"/>
</dbReference>
<dbReference type="SUPFAM" id="SSF46938">
    <property type="entry name" value="CRAL/TRIO N-terminal domain"/>
    <property type="match status" value="1"/>
</dbReference>
<dbReference type="Pfam" id="PF03765">
    <property type="entry name" value="CRAL_TRIO_N"/>
    <property type="match status" value="1"/>
</dbReference>
<feature type="domain" description="CRAL-TRIO" evidence="1">
    <location>
        <begin position="89"/>
        <end position="262"/>
    </location>
</feature>
<dbReference type="Proteomes" id="UP000298390">
    <property type="component" value="Unassembled WGS sequence"/>
</dbReference>
<accession>A0A4Y9XQY6</accession>
<dbReference type="PANTHER" id="PTHR45657:SF1">
    <property type="entry name" value="CRAL-TRIO DOMAIN-CONTAINING PROTEIN YKL091C-RELATED"/>
    <property type="match status" value="1"/>
</dbReference>
<dbReference type="InterPro" id="IPR001251">
    <property type="entry name" value="CRAL-TRIO_dom"/>
</dbReference>
<dbReference type="CDD" id="cd00170">
    <property type="entry name" value="SEC14"/>
    <property type="match status" value="1"/>
</dbReference>
<dbReference type="PANTHER" id="PTHR45657">
    <property type="entry name" value="CRAL-TRIO DOMAIN-CONTAINING PROTEIN YKL091C-RELATED"/>
    <property type="match status" value="1"/>
</dbReference>
<dbReference type="InterPro" id="IPR051026">
    <property type="entry name" value="PI/PC_transfer"/>
</dbReference>
<proteinExistence type="predicted"/>
<dbReference type="InterPro" id="IPR036273">
    <property type="entry name" value="CRAL/TRIO_N_dom_sf"/>
</dbReference>
<protein>
    <recommendedName>
        <fullName evidence="1">CRAL-TRIO domain-containing protein</fullName>
    </recommendedName>
</protein>
<comment type="caution">
    <text evidence="2">The sequence shown here is derived from an EMBL/GenBank/DDBJ whole genome shotgun (WGS) entry which is preliminary data.</text>
</comment>
<sequence length="278" mass="32059">MSEPSPKEQEVILGQFRAQLVKQDLMHEGDTIGTDDFTLLRFLRARGYDVKASVEMWAKCQEWRKTMDGVGIDELYTKMDAYDPVAVPRAPRVFEYWPMWFHKTDKEGRPVSIQHYGAVNIPELYKHITPERFWWYVVTMAESIPREIIPTASRAAGHQVDGTFLIVDLKGYSLGQFWQMKDLVRAAFQIMQDYYPELSAKFFIINAPWSFTTIWSLLKLWLAPRTIEKMDVLGGDYQAVLLKHIDAENLPAFYGGTCECSEVGGCKWSRPARDGEGR</sequence>
<dbReference type="Gene3D" id="1.10.8.20">
    <property type="entry name" value="N-terminal domain of phosphatidylinositol transfer protein sec14p"/>
    <property type="match status" value="1"/>
</dbReference>
<name>A0A4Y9XQY6_9APHY</name>
<reference evidence="2 3" key="1">
    <citation type="submission" date="2019-01" db="EMBL/GenBank/DDBJ databases">
        <title>Genome sequencing of the rare red list fungi Fomitopsis rosea.</title>
        <authorList>
            <person name="Buettner E."/>
            <person name="Kellner H."/>
        </authorList>
    </citation>
    <scope>NUCLEOTIDE SEQUENCE [LARGE SCALE GENOMIC DNA]</scope>
    <source>
        <strain evidence="2 3">DSM 105464</strain>
    </source>
</reference>
<evidence type="ECO:0000313" key="3">
    <source>
        <dbReference type="Proteomes" id="UP000298390"/>
    </source>
</evidence>
<organism evidence="2 3">
    <name type="scientific">Rhodofomes roseus</name>
    <dbReference type="NCBI Taxonomy" id="34475"/>
    <lineage>
        <taxon>Eukaryota</taxon>
        <taxon>Fungi</taxon>
        <taxon>Dikarya</taxon>
        <taxon>Basidiomycota</taxon>
        <taxon>Agaricomycotina</taxon>
        <taxon>Agaricomycetes</taxon>
        <taxon>Polyporales</taxon>
        <taxon>Rhodofomes</taxon>
    </lineage>
</organism>